<dbReference type="EnsemblMetazoa" id="Aqu2.1.27340_001">
    <property type="protein sequence ID" value="Aqu2.1.27340_001"/>
    <property type="gene ID" value="Aqu2.1.27340"/>
</dbReference>
<organism evidence="1">
    <name type="scientific">Amphimedon queenslandica</name>
    <name type="common">Sponge</name>
    <dbReference type="NCBI Taxonomy" id="400682"/>
    <lineage>
        <taxon>Eukaryota</taxon>
        <taxon>Metazoa</taxon>
        <taxon>Porifera</taxon>
        <taxon>Demospongiae</taxon>
        <taxon>Heteroscleromorpha</taxon>
        <taxon>Haplosclerida</taxon>
        <taxon>Niphatidae</taxon>
        <taxon>Amphimedon</taxon>
    </lineage>
</organism>
<evidence type="ECO:0000313" key="1">
    <source>
        <dbReference type="EnsemblMetazoa" id="Aqu2.1.27340_001"/>
    </source>
</evidence>
<sequence length="58" mass="6630">MKYSTCKHITSCLLLSYKAVKLYCCYLLQHIETHTVPACMCTESTCTGMLSKVPYFLE</sequence>
<dbReference type="AlphaFoldDB" id="A0A1X7UI42"/>
<reference evidence="1" key="1">
    <citation type="submission" date="2017-05" db="UniProtKB">
        <authorList>
            <consortium name="EnsemblMetazoa"/>
        </authorList>
    </citation>
    <scope>IDENTIFICATION</scope>
</reference>
<name>A0A1X7UI42_AMPQE</name>
<accession>A0A1X7UI42</accession>
<dbReference type="InParanoid" id="A0A1X7UI42"/>
<protein>
    <submittedName>
        <fullName evidence="1">Uncharacterized protein</fullName>
    </submittedName>
</protein>
<proteinExistence type="predicted"/>